<evidence type="ECO:0000313" key="2">
    <source>
        <dbReference type="EMBL" id="GCE32057.1"/>
    </source>
</evidence>
<organism evidence="2 3">
    <name type="scientific">Dictyobacter alpinus</name>
    <dbReference type="NCBI Taxonomy" id="2014873"/>
    <lineage>
        <taxon>Bacteria</taxon>
        <taxon>Bacillati</taxon>
        <taxon>Chloroflexota</taxon>
        <taxon>Ktedonobacteria</taxon>
        <taxon>Ktedonobacterales</taxon>
        <taxon>Dictyobacteraceae</taxon>
        <taxon>Dictyobacter</taxon>
    </lineage>
</organism>
<dbReference type="Pfam" id="PF10547">
    <property type="entry name" value="P22_AR_N"/>
    <property type="match status" value="1"/>
</dbReference>
<gene>
    <name evidence="2" type="ORF">KDA_75410</name>
</gene>
<dbReference type="OrthoDB" id="1042522at2"/>
<dbReference type="AlphaFoldDB" id="A0A402BL17"/>
<sequence>MQDEMSDQSSKSTDDGLDEEVLSNAVDDIQVDDIQVPEEIATRREIVEFMADKLEGALTEGGGIYLSIPGMCKALGLASQSQVRRIKGTPTLFKGLRLISTKTSGGPQKINFLRADKIALWLAGVESAKMRRDTERQRFLREKIERYQEELAPIATQVFLRVLKEGPQLASMVPTVQPENPLLMTLAQQIHDIAGAVPSIQQGVVELLGATDAQAIKLESLLEIVSSQAIQLESLLEITSSQTLNLQQAIELLSRYLQSQEDIEEKLERVDTRTKRLSPDHAIKVQNAVGHIVRLIQKKNASISDQIAHRMVYGRLKSHFRPATSYKEIDDDRFEEVMEFLRREYRTILEEGPKQEKLF</sequence>
<reference evidence="3" key="1">
    <citation type="submission" date="2018-12" db="EMBL/GenBank/DDBJ databases">
        <title>Tengunoibacter tsumagoiensis gen. nov., sp. nov., Dictyobacter kobayashii sp. nov., D. alpinus sp. nov., and D. joshuensis sp. nov. and description of Dictyobacteraceae fam. nov. within the order Ktedonobacterales isolated from Tengu-no-mugimeshi.</title>
        <authorList>
            <person name="Wang C.M."/>
            <person name="Zheng Y."/>
            <person name="Sakai Y."/>
            <person name="Toyoda A."/>
            <person name="Minakuchi Y."/>
            <person name="Abe K."/>
            <person name="Yokota A."/>
            <person name="Yabe S."/>
        </authorList>
    </citation>
    <scope>NUCLEOTIDE SEQUENCE [LARGE SCALE GENOMIC DNA]</scope>
    <source>
        <strain evidence="3">Uno16</strain>
    </source>
</reference>
<comment type="caution">
    <text evidence="2">The sequence shown here is derived from an EMBL/GenBank/DDBJ whole genome shotgun (WGS) entry which is preliminary data.</text>
</comment>
<proteinExistence type="predicted"/>
<evidence type="ECO:0000259" key="1">
    <source>
        <dbReference type="Pfam" id="PF10547"/>
    </source>
</evidence>
<protein>
    <recommendedName>
        <fullName evidence="1">Antirepressor protein ant N-terminal domain-containing protein</fullName>
    </recommendedName>
</protein>
<name>A0A402BL17_9CHLR</name>
<dbReference type="RefSeq" id="WP_126632065.1">
    <property type="nucleotide sequence ID" value="NZ_BIFT01000003.1"/>
</dbReference>
<dbReference type="EMBL" id="BIFT01000003">
    <property type="protein sequence ID" value="GCE32057.1"/>
    <property type="molecule type" value="Genomic_DNA"/>
</dbReference>
<accession>A0A402BL17</accession>
<evidence type="ECO:0000313" key="3">
    <source>
        <dbReference type="Proteomes" id="UP000287171"/>
    </source>
</evidence>
<dbReference type="Proteomes" id="UP000287171">
    <property type="component" value="Unassembled WGS sequence"/>
</dbReference>
<keyword evidence="3" id="KW-1185">Reference proteome</keyword>
<feature type="domain" description="Antirepressor protein ant N-terminal" evidence="1">
    <location>
        <begin position="47"/>
        <end position="159"/>
    </location>
</feature>
<dbReference type="InterPro" id="IPR018875">
    <property type="entry name" value="Antirepressor_Ant_N"/>
</dbReference>